<proteinExistence type="inferred from homology"/>
<name>A0A177WBI5_BATDL</name>
<dbReference type="EMBL" id="DS022300">
    <property type="protein sequence ID" value="OAJ37468.1"/>
    <property type="molecule type" value="Genomic_DNA"/>
</dbReference>
<dbReference type="Proteomes" id="UP000077115">
    <property type="component" value="Unassembled WGS sequence"/>
</dbReference>
<sequence>MTAKIRQKGKAKQADKQTKKIDLNRPPKAQHLDCMHRLNFLYQAAHLYTSQQRTPIASPYTPSIAGIGRMFGHQMKHVAKKLVVRLDPHVKRTICKKCHGALVPGISSTVRLDDTSAKKVDITCLYCENVRTLGINTNYTLFNDKNEWVGDTLEVAL</sequence>
<organism evidence="6 7">
    <name type="scientific">Batrachochytrium dendrobatidis (strain JEL423)</name>
    <dbReference type="NCBI Taxonomy" id="403673"/>
    <lineage>
        <taxon>Eukaryota</taxon>
        <taxon>Fungi</taxon>
        <taxon>Fungi incertae sedis</taxon>
        <taxon>Chytridiomycota</taxon>
        <taxon>Chytridiomycota incertae sedis</taxon>
        <taxon>Chytridiomycetes</taxon>
        <taxon>Rhizophydiales</taxon>
        <taxon>Rhizophydiales incertae sedis</taxon>
        <taxon>Batrachochytrium</taxon>
    </lineage>
</organism>
<evidence type="ECO:0000256" key="1">
    <source>
        <dbReference type="ARBA" id="ARBA00022694"/>
    </source>
</evidence>
<dbReference type="GO" id="GO:0008033">
    <property type="term" value="P:tRNA processing"/>
    <property type="evidence" value="ECO:0007669"/>
    <property type="project" value="UniProtKB-KW"/>
</dbReference>
<dbReference type="Gene3D" id="6.20.50.20">
    <property type="match status" value="1"/>
</dbReference>
<reference evidence="6 7" key="2">
    <citation type="submission" date="2016-05" db="EMBL/GenBank/DDBJ databases">
        <title>Lineage-specific infection strategies underlie the spectrum of fungal disease in amphibians.</title>
        <authorList>
            <person name="Cuomo C.A."/>
            <person name="Farrer R.A."/>
            <person name="James T."/>
            <person name="Longcore J."/>
            <person name="Birren B."/>
        </authorList>
    </citation>
    <scope>NUCLEOTIDE SEQUENCE [LARGE SCALE GENOMIC DNA]</scope>
    <source>
        <strain evidence="6 7">JEL423</strain>
    </source>
</reference>
<dbReference type="EMBL" id="DS022300">
    <property type="protein sequence ID" value="OAJ37469.1"/>
    <property type="molecule type" value="Genomic_DNA"/>
</dbReference>
<dbReference type="eggNOG" id="KOG4394">
    <property type="taxonomic scope" value="Eukaryota"/>
</dbReference>
<reference evidence="6 7" key="1">
    <citation type="submission" date="2006-10" db="EMBL/GenBank/DDBJ databases">
        <title>The Genome Sequence of Batrachochytrium dendrobatidis JEL423.</title>
        <authorList>
            <consortium name="The Broad Institute Genome Sequencing Platform"/>
            <person name="Birren B."/>
            <person name="Lander E."/>
            <person name="Galagan J."/>
            <person name="Cuomo C."/>
            <person name="Devon K."/>
            <person name="Jaffe D."/>
            <person name="Butler J."/>
            <person name="Alvarez P."/>
            <person name="Gnerre S."/>
            <person name="Grabherr M."/>
            <person name="Kleber M."/>
            <person name="Mauceli E."/>
            <person name="Brockman W."/>
            <person name="Young S."/>
            <person name="LaButti K."/>
            <person name="Sykes S."/>
            <person name="DeCaprio D."/>
            <person name="Crawford M."/>
            <person name="Koehrsen M."/>
            <person name="Engels R."/>
            <person name="Montgomery P."/>
            <person name="Pearson M."/>
            <person name="Howarth C."/>
            <person name="Larson L."/>
            <person name="White J."/>
            <person name="O'Leary S."/>
            <person name="Kodira C."/>
            <person name="Zeng Q."/>
            <person name="Yandava C."/>
            <person name="Alvarado L."/>
            <person name="Longcore J."/>
            <person name="James T."/>
        </authorList>
    </citation>
    <scope>NUCLEOTIDE SEQUENCE [LARGE SCALE GENOMIC DNA]</scope>
    <source>
        <strain evidence="6 7">JEL423</strain>
    </source>
</reference>
<evidence type="ECO:0000313" key="7">
    <source>
        <dbReference type="Proteomes" id="UP000077115"/>
    </source>
</evidence>
<feature type="compositionally biased region" description="Basic residues" evidence="5">
    <location>
        <begin position="1"/>
        <end position="11"/>
    </location>
</feature>
<evidence type="ECO:0000256" key="2">
    <source>
        <dbReference type="ARBA" id="ARBA00022723"/>
    </source>
</evidence>
<dbReference type="InterPro" id="IPR007175">
    <property type="entry name" value="Rpr2/Snm1/Rpp21"/>
</dbReference>
<dbReference type="Pfam" id="PF04032">
    <property type="entry name" value="Rpr2"/>
    <property type="match status" value="1"/>
</dbReference>
<keyword evidence="1" id="KW-0819">tRNA processing</keyword>
<keyword evidence="3" id="KW-0862">Zinc</keyword>
<dbReference type="OrthoDB" id="128536at2759"/>
<dbReference type="GO" id="GO:0005655">
    <property type="term" value="C:nucleolar ribonuclease P complex"/>
    <property type="evidence" value="ECO:0007669"/>
    <property type="project" value="TreeGrafter"/>
</dbReference>
<dbReference type="PANTHER" id="PTHR14742">
    <property type="entry name" value="RIBONUCLEASE P SUBUNIT P21"/>
    <property type="match status" value="1"/>
</dbReference>
<protein>
    <submittedName>
        <fullName evidence="6">Uncharacterized protein</fullName>
    </submittedName>
</protein>
<evidence type="ECO:0000313" key="6">
    <source>
        <dbReference type="EMBL" id="OAJ37468.1"/>
    </source>
</evidence>
<dbReference type="PANTHER" id="PTHR14742:SF0">
    <property type="entry name" value="RIBONUCLEASE P PROTEIN SUBUNIT P21"/>
    <property type="match status" value="1"/>
</dbReference>
<dbReference type="AlphaFoldDB" id="A0A177WBI5"/>
<gene>
    <name evidence="6" type="ORF">BDEG_21484</name>
</gene>
<dbReference type="GO" id="GO:0046872">
    <property type="term" value="F:metal ion binding"/>
    <property type="evidence" value="ECO:0007669"/>
    <property type="project" value="UniProtKB-KW"/>
</dbReference>
<dbReference type="STRING" id="403673.A0A177WBI5"/>
<keyword evidence="2" id="KW-0479">Metal-binding</keyword>
<evidence type="ECO:0000256" key="3">
    <source>
        <dbReference type="ARBA" id="ARBA00022833"/>
    </source>
</evidence>
<evidence type="ECO:0000256" key="5">
    <source>
        <dbReference type="SAM" id="MobiDB-lite"/>
    </source>
</evidence>
<accession>A0A177WBI5</accession>
<feature type="compositionally biased region" description="Basic and acidic residues" evidence="5">
    <location>
        <begin position="12"/>
        <end position="24"/>
    </location>
</feature>
<dbReference type="VEuPathDB" id="FungiDB:BDEG_21484"/>
<comment type="similarity">
    <text evidence="4">Belongs to the eukaryotic/archaeal RNase P protein component 4 family.</text>
</comment>
<feature type="region of interest" description="Disordered" evidence="5">
    <location>
        <begin position="1"/>
        <end position="24"/>
    </location>
</feature>
<evidence type="ECO:0000256" key="4">
    <source>
        <dbReference type="ARBA" id="ARBA00038402"/>
    </source>
</evidence>